<dbReference type="AlphaFoldDB" id="A0A645ET18"/>
<keyword evidence="1" id="KW-0645">Protease</keyword>
<gene>
    <name evidence="1" type="primary">hflK_11</name>
    <name evidence="1" type="ORF">SDC9_152415</name>
</gene>
<keyword evidence="1" id="KW-0378">Hydrolase</keyword>
<evidence type="ECO:0000313" key="1">
    <source>
        <dbReference type="EMBL" id="MPN05165.1"/>
    </source>
</evidence>
<proteinExistence type="predicted"/>
<dbReference type="GO" id="GO:0008233">
    <property type="term" value="F:peptidase activity"/>
    <property type="evidence" value="ECO:0007669"/>
    <property type="project" value="UniProtKB-KW"/>
</dbReference>
<name>A0A645ET18_9ZZZZ</name>
<accession>A0A645ET18</accession>
<sequence>MKYVFGFEDGSNAVQAVLNNALLHAAAKFKVDDILRQDVIGFSEAVRRRATDLLAQQDLGVVVQQCVVRAIPPRQLKDAFDGVLRAEVNRSKVLNEARSYENQVLSKASADAQSILNLAESDRARVVNEVASQAERFQELLPQYQRNPELFYQQRFTEAVGRSLTNLQGKIFVTQDPSGKSKELRLLLNREPPKIRPEETN</sequence>
<dbReference type="GO" id="GO:0006508">
    <property type="term" value="P:proteolysis"/>
    <property type="evidence" value="ECO:0007669"/>
    <property type="project" value="UniProtKB-KW"/>
</dbReference>
<protein>
    <submittedName>
        <fullName evidence="1">Modulator of FtsH protease HflK</fullName>
    </submittedName>
</protein>
<dbReference type="EMBL" id="VSSQ01051077">
    <property type="protein sequence ID" value="MPN05165.1"/>
    <property type="molecule type" value="Genomic_DNA"/>
</dbReference>
<reference evidence="1" key="1">
    <citation type="submission" date="2019-08" db="EMBL/GenBank/DDBJ databases">
        <authorList>
            <person name="Kucharzyk K."/>
            <person name="Murdoch R.W."/>
            <person name="Higgins S."/>
            <person name="Loffler F."/>
        </authorList>
    </citation>
    <scope>NUCLEOTIDE SEQUENCE</scope>
</reference>
<organism evidence="1">
    <name type="scientific">bioreactor metagenome</name>
    <dbReference type="NCBI Taxonomy" id="1076179"/>
    <lineage>
        <taxon>unclassified sequences</taxon>
        <taxon>metagenomes</taxon>
        <taxon>ecological metagenomes</taxon>
    </lineage>
</organism>
<comment type="caution">
    <text evidence="1">The sequence shown here is derived from an EMBL/GenBank/DDBJ whole genome shotgun (WGS) entry which is preliminary data.</text>
</comment>